<keyword evidence="8" id="KW-0630">Potassium</keyword>
<organism evidence="13">
    <name type="scientific">gut metagenome</name>
    <dbReference type="NCBI Taxonomy" id="749906"/>
    <lineage>
        <taxon>unclassified sequences</taxon>
        <taxon>metagenomes</taxon>
        <taxon>organismal metagenomes</taxon>
    </lineage>
</organism>
<keyword evidence="11 12" id="KW-0472">Membrane</keyword>
<evidence type="ECO:0000256" key="8">
    <source>
        <dbReference type="ARBA" id="ARBA00022958"/>
    </source>
</evidence>
<dbReference type="Pfam" id="PF02386">
    <property type="entry name" value="TrkH"/>
    <property type="match status" value="1"/>
</dbReference>
<evidence type="ECO:0000256" key="2">
    <source>
        <dbReference type="ARBA" id="ARBA00009137"/>
    </source>
</evidence>
<feature type="transmembrane region" description="Helical" evidence="12">
    <location>
        <begin position="331"/>
        <end position="355"/>
    </location>
</feature>
<comment type="subcellular location">
    <subcellularLocation>
        <location evidence="1">Cell inner membrane</location>
        <topology evidence="1">Multi-pass membrane protein</topology>
    </subcellularLocation>
</comment>
<dbReference type="GO" id="GO:0005886">
    <property type="term" value="C:plasma membrane"/>
    <property type="evidence" value="ECO:0007669"/>
    <property type="project" value="UniProtKB-SubCell"/>
</dbReference>
<feature type="transmembrane region" description="Helical" evidence="12">
    <location>
        <begin position="70"/>
        <end position="91"/>
    </location>
</feature>
<dbReference type="InterPro" id="IPR004772">
    <property type="entry name" value="TrkH"/>
</dbReference>
<feature type="transmembrane region" description="Helical" evidence="12">
    <location>
        <begin position="133"/>
        <end position="150"/>
    </location>
</feature>
<evidence type="ECO:0000256" key="3">
    <source>
        <dbReference type="ARBA" id="ARBA00022448"/>
    </source>
</evidence>
<sequence length="485" mass="54185">MINLKIIYKVFGNLLILEVLLLLLCVGVGVWYKESNLGTFIWPAVATFLMAIGLKYAGRHAENRMGRRDGYLIVSMCWVVFSLVGMMPFLIGGYTTRVAAAFFESMSGFTTTGATILNGIDALPHSILFWRSLMHWLGGMGIVFFTIAVLPQMGSGDLKLFSAEATGLKIGKMHPRISTTARWLWGIYMFLTVSCSLAYYLAGMNLFDAVNHGMSTISTGGFSTHQDSIAYFRSPLIEYISVLFMFCGGINFTLLYLLLVKRRWREVLRDGELRCFLLIIAFVVIYSTGVLFFLHDYGLEEAFRRTIFTTIALQTTTGFTTVDFMTWHPSIWMLLLFVTICGSCAGSTSGGVKCIRILAAFKMLKNEFRHILHPRAVLPIRLNHSVMNNTVGQTIFAFFIAFVFIVFCSTLILATMGMPLLDSLGISVTAFSNAGPSLGWQLTPLDSWAELSDGVLWVTSFLMLAGRLEIFSILLPFIPAFWKEN</sequence>
<keyword evidence="7 12" id="KW-0812">Transmembrane</keyword>
<evidence type="ECO:0000256" key="11">
    <source>
        <dbReference type="ARBA" id="ARBA00023136"/>
    </source>
</evidence>
<evidence type="ECO:0000256" key="6">
    <source>
        <dbReference type="ARBA" id="ARBA00022538"/>
    </source>
</evidence>
<keyword evidence="10" id="KW-0406">Ion transport</keyword>
<dbReference type="PIRSF" id="PIRSF006247">
    <property type="entry name" value="TrkH"/>
    <property type="match status" value="1"/>
</dbReference>
<dbReference type="EMBL" id="AMCI01002632">
    <property type="protein sequence ID" value="EJX02234.1"/>
    <property type="molecule type" value="Genomic_DNA"/>
</dbReference>
<keyword evidence="9 12" id="KW-1133">Transmembrane helix</keyword>
<accession>J9G5T3</accession>
<dbReference type="AlphaFoldDB" id="J9G5T3"/>
<dbReference type="PANTHER" id="PTHR32024">
    <property type="entry name" value="TRK SYSTEM POTASSIUM UPTAKE PROTEIN TRKG-RELATED"/>
    <property type="match status" value="1"/>
</dbReference>
<evidence type="ECO:0000256" key="9">
    <source>
        <dbReference type="ARBA" id="ARBA00022989"/>
    </source>
</evidence>
<feature type="transmembrane region" description="Helical" evidence="12">
    <location>
        <begin position="455"/>
        <end position="482"/>
    </location>
</feature>
<comment type="similarity">
    <text evidence="2">Belongs to the TrkH potassium transport family.</text>
</comment>
<feature type="transmembrane region" description="Helical" evidence="12">
    <location>
        <begin position="271"/>
        <end position="294"/>
    </location>
</feature>
<comment type="caution">
    <text evidence="13">The sequence shown here is derived from an EMBL/GenBank/DDBJ whole genome shotgun (WGS) entry which is preliminary data.</text>
</comment>
<gene>
    <name evidence="13" type="ORF">EVA_09662</name>
</gene>
<proteinExistence type="inferred from homology"/>
<evidence type="ECO:0000256" key="1">
    <source>
        <dbReference type="ARBA" id="ARBA00004429"/>
    </source>
</evidence>
<keyword evidence="4" id="KW-1003">Cell membrane</keyword>
<keyword evidence="3" id="KW-0813">Transport</keyword>
<feature type="transmembrane region" description="Helical" evidence="12">
    <location>
        <begin position="38"/>
        <end position="58"/>
    </location>
</feature>
<evidence type="ECO:0000256" key="12">
    <source>
        <dbReference type="SAM" id="Phobius"/>
    </source>
</evidence>
<keyword evidence="5" id="KW-0997">Cell inner membrane</keyword>
<dbReference type="PANTHER" id="PTHR32024:SF2">
    <property type="entry name" value="TRK SYSTEM POTASSIUM UPTAKE PROTEIN TRKG-RELATED"/>
    <property type="match status" value="1"/>
</dbReference>
<evidence type="ECO:0000256" key="5">
    <source>
        <dbReference type="ARBA" id="ARBA00022519"/>
    </source>
</evidence>
<feature type="transmembrane region" description="Helical" evidence="12">
    <location>
        <begin position="12"/>
        <end position="32"/>
    </location>
</feature>
<dbReference type="GO" id="GO:0015379">
    <property type="term" value="F:potassium:chloride symporter activity"/>
    <property type="evidence" value="ECO:0007669"/>
    <property type="project" value="InterPro"/>
</dbReference>
<evidence type="ECO:0000256" key="10">
    <source>
        <dbReference type="ARBA" id="ARBA00023065"/>
    </source>
</evidence>
<evidence type="ECO:0000256" key="4">
    <source>
        <dbReference type="ARBA" id="ARBA00022475"/>
    </source>
</evidence>
<reference evidence="13" key="1">
    <citation type="journal article" date="2012" name="PLoS ONE">
        <title>Gene sets for utilization of primary and secondary nutrition supplies in the distal gut of endangered iberian lynx.</title>
        <authorList>
            <person name="Alcaide M."/>
            <person name="Messina E."/>
            <person name="Richter M."/>
            <person name="Bargiela R."/>
            <person name="Peplies J."/>
            <person name="Huws S.A."/>
            <person name="Newbold C.J."/>
            <person name="Golyshin P.N."/>
            <person name="Simon M.A."/>
            <person name="Lopez G."/>
            <person name="Yakimov M.M."/>
            <person name="Ferrer M."/>
        </authorList>
    </citation>
    <scope>NUCLEOTIDE SEQUENCE</scope>
</reference>
<evidence type="ECO:0000256" key="7">
    <source>
        <dbReference type="ARBA" id="ARBA00022692"/>
    </source>
</evidence>
<keyword evidence="6" id="KW-0633">Potassium transport</keyword>
<feature type="transmembrane region" description="Helical" evidence="12">
    <location>
        <begin position="395"/>
        <end position="414"/>
    </location>
</feature>
<evidence type="ECO:0000313" key="13">
    <source>
        <dbReference type="EMBL" id="EJX02234.1"/>
    </source>
</evidence>
<name>J9G5T3_9ZZZZ</name>
<dbReference type="InterPro" id="IPR003445">
    <property type="entry name" value="Cat_transpt"/>
</dbReference>
<protein>
    <submittedName>
        <fullName evidence="13">TrkH family potassium uptake protein</fullName>
    </submittedName>
</protein>
<feature type="transmembrane region" description="Helical" evidence="12">
    <location>
        <begin position="183"/>
        <end position="202"/>
    </location>
</feature>
<feature type="transmembrane region" description="Helical" evidence="12">
    <location>
        <begin position="239"/>
        <end position="259"/>
    </location>
</feature>